<feature type="transmembrane region" description="Helical" evidence="9">
    <location>
        <begin position="264"/>
        <end position="283"/>
    </location>
</feature>
<keyword evidence="5" id="KW-0029">Amino-acid transport</keyword>
<evidence type="ECO:0000256" key="2">
    <source>
        <dbReference type="ARBA" id="ARBA00022448"/>
    </source>
</evidence>
<evidence type="ECO:0000256" key="5">
    <source>
        <dbReference type="ARBA" id="ARBA00022970"/>
    </source>
</evidence>
<evidence type="ECO:0000313" key="10">
    <source>
        <dbReference type="EMBL" id="BCU82590.1"/>
    </source>
</evidence>
<evidence type="ECO:0000256" key="9">
    <source>
        <dbReference type="SAM" id="Phobius"/>
    </source>
</evidence>
<organism evidence="10 11">
    <name type="scientific">Polycladomyces abyssicola</name>
    <dbReference type="NCBI Taxonomy" id="1125966"/>
    <lineage>
        <taxon>Bacteria</taxon>
        <taxon>Bacillati</taxon>
        <taxon>Bacillota</taxon>
        <taxon>Bacilli</taxon>
        <taxon>Bacillales</taxon>
        <taxon>Thermoactinomycetaceae</taxon>
        <taxon>Polycladomyces</taxon>
    </lineage>
</organism>
<comment type="subcellular location">
    <subcellularLocation>
        <location evidence="1">Cell membrane</location>
        <topology evidence="1">Multi-pass membrane protein</topology>
    </subcellularLocation>
</comment>
<evidence type="ECO:0000313" key="11">
    <source>
        <dbReference type="Proteomes" id="UP000677436"/>
    </source>
</evidence>
<evidence type="ECO:0000256" key="3">
    <source>
        <dbReference type="ARBA" id="ARBA00022475"/>
    </source>
</evidence>
<feature type="transmembrane region" description="Helical" evidence="9">
    <location>
        <begin position="216"/>
        <end position="233"/>
    </location>
</feature>
<keyword evidence="3" id="KW-1003">Cell membrane</keyword>
<dbReference type="GO" id="GO:0022857">
    <property type="term" value="F:transmembrane transporter activity"/>
    <property type="evidence" value="ECO:0007669"/>
    <property type="project" value="InterPro"/>
</dbReference>
<feature type="transmembrane region" description="Helical" evidence="9">
    <location>
        <begin position="64"/>
        <end position="83"/>
    </location>
</feature>
<feature type="transmembrane region" description="Helical" evidence="9">
    <location>
        <begin position="95"/>
        <end position="115"/>
    </location>
</feature>
<dbReference type="InterPro" id="IPR001851">
    <property type="entry name" value="ABC_transp_permease"/>
</dbReference>
<dbReference type="Proteomes" id="UP000677436">
    <property type="component" value="Chromosome"/>
</dbReference>
<feature type="transmembrane region" description="Helical" evidence="9">
    <location>
        <begin position="135"/>
        <end position="158"/>
    </location>
</feature>
<dbReference type="PANTHER" id="PTHR11795">
    <property type="entry name" value="BRANCHED-CHAIN AMINO ACID TRANSPORT SYSTEM PERMEASE PROTEIN LIVH"/>
    <property type="match status" value="1"/>
</dbReference>
<protein>
    <submittedName>
        <fullName evidence="10">Branched-chain amino acid ABC transporter permease</fullName>
    </submittedName>
</protein>
<feature type="transmembrane region" description="Helical" evidence="9">
    <location>
        <begin position="187"/>
        <end position="210"/>
    </location>
</feature>
<evidence type="ECO:0000256" key="8">
    <source>
        <dbReference type="ARBA" id="ARBA00037998"/>
    </source>
</evidence>
<evidence type="ECO:0000256" key="6">
    <source>
        <dbReference type="ARBA" id="ARBA00022989"/>
    </source>
</evidence>
<dbReference type="GO" id="GO:0006865">
    <property type="term" value="P:amino acid transport"/>
    <property type="evidence" value="ECO:0007669"/>
    <property type="project" value="UniProtKB-KW"/>
</dbReference>
<keyword evidence="2" id="KW-0813">Transport</keyword>
<dbReference type="PANTHER" id="PTHR11795:SF445">
    <property type="entry name" value="AMINO ACID ABC TRANSPORTER PERMEASE PROTEIN"/>
    <property type="match status" value="1"/>
</dbReference>
<reference evidence="10" key="2">
    <citation type="journal article" date="2021" name="Microbiol. Resour. Announc.">
        <title>Complete Genome Sequence of Polycladomyces abyssicola JIR-001T, Isolated from Hemipelagic Sediment in Deep Seawater.</title>
        <authorList>
            <person name="Tsubouchi T."/>
            <person name="Kaneko Y."/>
        </authorList>
    </citation>
    <scope>NUCLEOTIDE SEQUENCE</scope>
    <source>
        <strain evidence="10">JIR-001</strain>
    </source>
</reference>
<comment type="similarity">
    <text evidence="8">Belongs to the binding-protein-dependent transport system permease family. LivHM subfamily.</text>
</comment>
<gene>
    <name evidence="10" type="ORF">JIR001_23730</name>
</gene>
<name>A0A8D5ZNC8_9BACL</name>
<keyword evidence="6 9" id="KW-1133">Transmembrane helix</keyword>
<dbReference type="EMBL" id="AP024601">
    <property type="protein sequence ID" value="BCU82590.1"/>
    <property type="molecule type" value="Genomic_DNA"/>
</dbReference>
<dbReference type="InterPro" id="IPR052157">
    <property type="entry name" value="BCAA_transport_permease"/>
</dbReference>
<dbReference type="Pfam" id="PF02653">
    <property type="entry name" value="BPD_transp_2"/>
    <property type="match status" value="1"/>
</dbReference>
<keyword evidence="11" id="KW-1185">Reference proteome</keyword>
<dbReference type="GO" id="GO:0005886">
    <property type="term" value="C:plasma membrane"/>
    <property type="evidence" value="ECO:0007669"/>
    <property type="project" value="UniProtKB-SubCell"/>
</dbReference>
<evidence type="ECO:0000256" key="7">
    <source>
        <dbReference type="ARBA" id="ARBA00023136"/>
    </source>
</evidence>
<keyword evidence="4 9" id="KW-0812">Transmembrane</keyword>
<sequence>MILLQLLISGILIGGVYALISLGLTLVFGVMRIVNFVHGDLLMIAMYMAYWLFTLFGIDNYTGLLVIIPATAGLGALIYWGVLRFAVRRSHDASILATIGISIVLQNAALILWSADYRSINNELATRSVEWKGLHLSAPLLIAFGVAILVTLLLFAFLNHTYWGKAIRAASMDRYAAILMGVKPQQIFTLSFAIGTALVGIAGALLASVYTVYPTVGAQFLLVSFVVVVLGGLGSLRGAILGGLMVGIVESTSAYFIGSSMKELVYLLLFILILIVRPTGLFGQRLPEVDR</sequence>
<accession>A0A8D5ZNC8</accession>
<reference evidence="10" key="1">
    <citation type="journal article" date="2013" name="Int. J. Syst. Evol. Microbiol.">
        <title>Polycladomyces abyssicola gen. nov., sp. nov., a thermophilic filamentous bacterium isolated from hemipelagic sediment.</title>
        <authorList>
            <person name="Tsubouchi T."/>
            <person name="Shimane Y."/>
            <person name="Mori K."/>
            <person name="Usui K."/>
            <person name="Hiraki T."/>
            <person name="Tame A."/>
            <person name="Uematsu K."/>
            <person name="Maruyama T."/>
            <person name="Hatada Y."/>
        </authorList>
    </citation>
    <scope>NUCLEOTIDE SEQUENCE</scope>
    <source>
        <strain evidence="10">JIR-001</strain>
    </source>
</reference>
<dbReference type="RefSeq" id="WP_246512104.1">
    <property type="nucleotide sequence ID" value="NZ_AP024601.1"/>
</dbReference>
<dbReference type="CDD" id="cd06582">
    <property type="entry name" value="TM_PBP1_LivH_like"/>
    <property type="match status" value="1"/>
</dbReference>
<feature type="transmembrane region" description="Helical" evidence="9">
    <location>
        <begin position="41"/>
        <end position="58"/>
    </location>
</feature>
<keyword evidence="7 9" id="KW-0472">Membrane</keyword>
<dbReference type="AlphaFoldDB" id="A0A8D5ZNC8"/>
<evidence type="ECO:0000256" key="4">
    <source>
        <dbReference type="ARBA" id="ARBA00022692"/>
    </source>
</evidence>
<dbReference type="KEGG" id="pabs:JIR001_23730"/>
<proteinExistence type="inferred from homology"/>
<feature type="transmembrane region" description="Helical" evidence="9">
    <location>
        <begin position="6"/>
        <end position="29"/>
    </location>
</feature>
<evidence type="ECO:0000256" key="1">
    <source>
        <dbReference type="ARBA" id="ARBA00004651"/>
    </source>
</evidence>